<sequence length="157" mass="16113">MSAEPIWFLANLMEIHYPADGDQPGLIEVTAPSGDMPPLHVHADEAEAFYVLEGSLEVWVGTGVHRTLAAGEAVRAPAGIPHTYRVGPAGARFLVPASARFEAFVRAVGEPAPERVLPTPAPPDLERLGALAAAAGITLLGPPGALPTSDAAVAASA</sequence>
<dbReference type="Pfam" id="PF07883">
    <property type="entry name" value="Cupin_2"/>
    <property type="match status" value="1"/>
</dbReference>
<organism evidence="2">
    <name type="scientific">Paraconexibacter sp. AEG42_29</name>
    <dbReference type="NCBI Taxonomy" id="2997339"/>
    <lineage>
        <taxon>Bacteria</taxon>
        <taxon>Bacillati</taxon>
        <taxon>Actinomycetota</taxon>
        <taxon>Thermoleophilia</taxon>
        <taxon>Solirubrobacterales</taxon>
        <taxon>Paraconexibacteraceae</taxon>
        <taxon>Paraconexibacter</taxon>
    </lineage>
</organism>
<reference evidence="2" key="1">
    <citation type="submission" date="2022-12" db="EMBL/GenBank/DDBJ databases">
        <title>Paraconexibacter alkalitolerans sp. nov. and Baekduia alba sp. nov., isolated from soil and emended description of the genera Paraconexibacter (Chun et al., 2020) and Baekduia (An et al., 2020).</title>
        <authorList>
            <person name="Vieira S."/>
            <person name="Huber K.J."/>
            <person name="Geppert A."/>
            <person name="Wolf J."/>
            <person name="Neumann-Schaal M."/>
            <person name="Muesken M."/>
            <person name="Overmann J."/>
        </authorList>
    </citation>
    <scope>NUCLEOTIDE SEQUENCE</scope>
    <source>
        <strain evidence="2">AEG42_29</strain>
    </source>
</reference>
<evidence type="ECO:0000259" key="1">
    <source>
        <dbReference type="Pfam" id="PF07883"/>
    </source>
</evidence>
<dbReference type="InterPro" id="IPR014710">
    <property type="entry name" value="RmlC-like_jellyroll"/>
</dbReference>
<evidence type="ECO:0000313" key="2">
    <source>
        <dbReference type="EMBL" id="XAY05664.1"/>
    </source>
</evidence>
<gene>
    <name evidence="2" type="ORF">DSM112329_02522</name>
</gene>
<dbReference type="EMBL" id="CP114014">
    <property type="protein sequence ID" value="XAY05664.1"/>
    <property type="molecule type" value="Genomic_DNA"/>
</dbReference>
<dbReference type="PANTHER" id="PTHR36440">
    <property type="entry name" value="PUTATIVE (AFU_ORTHOLOGUE AFUA_8G07350)-RELATED"/>
    <property type="match status" value="1"/>
</dbReference>
<accession>A0AAU7AW13</accession>
<dbReference type="RefSeq" id="WP_354702168.1">
    <property type="nucleotide sequence ID" value="NZ_CP114014.1"/>
</dbReference>
<dbReference type="SUPFAM" id="SSF51182">
    <property type="entry name" value="RmlC-like cupins"/>
    <property type="match status" value="1"/>
</dbReference>
<name>A0AAU7AW13_9ACTN</name>
<feature type="domain" description="Cupin type-2" evidence="1">
    <location>
        <begin position="29"/>
        <end position="86"/>
    </location>
</feature>
<dbReference type="AlphaFoldDB" id="A0AAU7AW13"/>
<dbReference type="InterPro" id="IPR053146">
    <property type="entry name" value="QDO-like"/>
</dbReference>
<dbReference type="PANTHER" id="PTHR36440:SF1">
    <property type="entry name" value="PUTATIVE (AFU_ORTHOLOGUE AFUA_8G07350)-RELATED"/>
    <property type="match status" value="1"/>
</dbReference>
<dbReference type="KEGG" id="parq:DSM112329_02522"/>
<dbReference type="InterPro" id="IPR013096">
    <property type="entry name" value="Cupin_2"/>
</dbReference>
<protein>
    <recommendedName>
        <fullName evidence="1">Cupin type-2 domain-containing protein</fullName>
    </recommendedName>
</protein>
<dbReference type="Gene3D" id="2.60.120.10">
    <property type="entry name" value="Jelly Rolls"/>
    <property type="match status" value="1"/>
</dbReference>
<dbReference type="InterPro" id="IPR011051">
    <property type="entry name" value="RmlC_Cupin_sf"/>
</dbReference>
<proteinExistence type="predicted"/>